<feature type="domain" description="Cleaved adhesin" evidence="2">
    <location>
        <begin position="89"/>
        <end position="217"/>
    </location>
</feature>
<evidence type="ECO:0000259" key="2">
    <source>
        <dbReference type="Pfam" id="PF07675"/>
    </source>
</evidence>
<evidence type="ECO:0000256" key="1">
    <source>
        <dbReference type="SAM" id="SignalP"/>
    </source>
</evidence>
<dbReference type="EMBL" id="CP104694">
    <property type="protein sequence ID" value="UXI70146.1"/>
    <property type="molecule type" value="Genomic_DNA"/>
</dbReference>
<sequence length="549" mass="57399">MDISLRRHALASAVLVVLSSSPALAANVFFEDFQIPGGMGQHGCQVSVNAGGAGTYPFPANWLLRNVDNRTPATNVNYVNDAWEDREDFANDTTDCAAFSTSWYSPAGSADDWMWTPAIAVPAGGANLTWNAITYDPSYPDGYEVRIMASPNVPTGGTGTIGNQLSSSTQLFAIPQENTAWTPRSVSLAAYSGQTVYIGFRNNSNDKFLLLIDDVAVVSSAPDLAAEESLAFPVDYPLVPAGIKVEATLAARARNAGGATLTNVAGTAQPKLDAVAVGSVLPSTNTIASLAVGATDTLSFPSPLVIDAPGDWSATFTMTATETDAEPGNNTLDVPLTSVGGNAWSRFEGAPTGTLGIGAGNGGELGTSFTLLRRADIRGIRFGVGPSAEVNWPGQDLIANVRATDGTGQPTTIIASTVPVESTAEGGIYEVPFVGGAINLQPGTYFVSVAEPVGGPTLPLYVHMQRFESGTNWAALQTPPTSWSTFESFGTGFQRVPQISLLVELSLFRDGFDLPEPARSSYQVAPAPKAVPPLLRKPAPTAFSQGMAR</sequence>
<keyword evidence="1" id="KW-0732">Signal</keyword>
<dbReference type="Gene3D" id="2.60.120.200">
    <property type="match status" value="1"/>
</dbReference>
<reference evidence="3" key="1">
    <citation type="submission" date="2022-09" db="EMBL/GenBank/DDBJ databases">
        <title>Tahibacter sp. nov., isolated from a fresh water.</title>
        <authorList>
            <person name="Baek J.H."/>
            <person name="Lee J.K."/>
            <person name="Kim J.M."/>
            <person name="Jeon C.O."/>
        </authorList>
    </citation>
    <scope>NUCLEOTIDE SEQUENCE</scope>
    <source>
        <strain evidence="3">W38</strain>
    </source>
</reference>
<keyword evidence="4" id="KW-1185">Reference proteome</keyword>
<dbReference type="RefSeq" id="WP_261697097.1">
    <property type="nucleotide sequence ID" value="NZ_CP104694.1"/>
</dbReference>
<protein>
    <submittedName>
        <fullName evidence="3">Choice-of-anchor J domain-containing protein</fullName>
    </submittedName>
</protein>
<organism evidence="3 4">
    <name type="scientific">Tahibacter amnicola</name>
    <dbReference type="NCBI Taxonomy" id="2976241"/>
    <lineage>
        <taxon>Bacteria</taxon>
        <taxon>Pseudomonadati</taxon>
        <taxon>Pseudomonadota</taxon>
        <taxon>Gammaproteobacteria</taxon>
        <taxon>Lysobacterales</taxon>
        <taxon>Rhodanobacteraceae</taxon>
        <taxon>Tahibacter</taxon>
    </lineage>
</organism>
<feature type="chain" id="PRO_5047509065" evidence="1">
    <location>
        <begin position="26"/>
        <end position="549"/>
    </location>
</feature>
<proteinExistence type="predicted"/>
<dbReference type="Pfam" id="PF07675">
    <property type="entry name" value="Cleaved_Adhesin"/>
    <property type="match status" value="1"/>
</dbReference>
<evidence type="ECO:0000313" key="4">
    <source>
        <dbReference type="Proteomes" id="UP001064632"/>
    </source>
</evidence>
<feature type="signal peptide" evidence="1">
    <location>
        <begin position="1"/>
        <end position="25"/>
    </location>
</feature>
<name>A0ABY6BJF4_9GAMM</name>
<accession>A0ABY6BJF4</accession>
<dbReference type="NCBIfam" id="NF038128">
    <property type="entry name" value="choice_anch_J"/>
    <property type="match status" value="1"/>
</dbReference>
<dbReference type="Proteomes" id="UP001064632">
    <property type="component" value="Chromosome"/>
</dbReference>
<evidence type="ECO:0000313" key="3">
    <source>
        <dbReference type="EMBL" id="UXI70146.1"/>
    </source>
</evidence>
<gene>
    <name evidence="3" type="ORF">N4264_11095</name>
</gene>
<dbReference type="InterPro" id="IPR011628">
    <property type="entry name" value="Cleaved_adhesin"/>
</dbReference>